<dbReference type="Proteomes" id="UP000198832">
    <property type="component" value="Unassembled WGS sequence"/>
</dbReference>
<protein>
    <submittedName>
        <fullName evidence="1">Uncharacterized protein</fullName>
    </submittedName>
</protein>
<evidence type="ECO:0000313" key="1">
    <source>
        <dbReference type="EMBL" id="SFB87488.1"/>
    </source>
</evidence>
<sequence>MTTLALTLTLGLLGWCICSVVVGLVVGRIFAAGDRHLEASPERELPELDIPVQTSRAVW</sequence>
<dbReference type="EMBL" id="FOLB01000002">
    <property type="protein sequence ID" value="SFB87488.1"/>
    <property type="molecule type" value="Genomic_DNA"/>
</dbReference>
<keyword evidence="2" id="KW-1185">Reference proteome</keyword>
<name>A0A1I1EPP5_9ACTN</name>
<dbReference type="RefSeq" id="WP_091120245.1">
    <property type="nucleotide sequence ID" value="NZ_FOLB01000002.1"/>
</dbReference>
<evidence type="ECO:0000313" key="2">
    <source>
        <dbReference type="Proteomes" id="UP000198832"/>
    </source>
</evidence>
<dbReference type="AlphaFoldDB" id="A0A1I1EPP5"/>
<proteinExistence type="predicted"/>
<reference evidence="1 2" key="1">
    <citation type="submission" date="2016-10" db="EMBL/GenBank/DDBJ databases">
        <authorList>
            <person name="de Groot N.N."/>
        </authorList>
    </citation>
    <scope>NUCLEOTIDE SEQUENCE [LARGE SCALE GENOMIC DNA]</scope>
    <source>
        <strain evidence="1 2">CGMCC 1.7056</strain>
    </source>
</reference>
<accession>A0A1I1EPP5</accession>
<gene>
    <name evidence="1" type="ORF">SAMN04487968_102115</name>
</gene>
<organism evidence="1 2">
    <name type="scientific">Nocardioides terrae</name>
    <dbReference type="NCBI Taxonomy" id="574651"/>
    <lineage>
        <taxon>Bacteria</taxon>
        <taxon>Bacillati</taxon>
        <taxon>Actinomycetota</taxon>
        <taxon>Actinomycetes</taxon>
        <taxon>Propionibacteriales</taxon>
        <taxon>Nocardioidaceae</taxon>
        <taxon>Nocardioides</taxon>
    </lineage>
</organism>